<evidence type="ECO:0000313" key="2">
    <source>
        <dbReference type="EMBL" id="PWN28202.1"/>
    </source>
</evidence>
<dbReference type="STRING" id="1569628.A0A316USE5"/>
<dbReference type="RefSeq" id="XP_025362814.1">
    <property type="nucleotide sequence ID" value="XM_025507364.1"/>
</dbReference>
<organism evidence="2 3">
    <name type="scientific">Jaminaea rosea</name>
    <dbReference type="NCBI Taxonomy" id="1569628"/>
    <lineage>
        <taxon>Eukaryota</taxon>
        <taxon>Fungi</taxon>
        <taxon>Dikarya</taxon>
        <taxon>Basidiomycota</taxon>
        <taxon>Ustilaginomycotina</taxon>
        <taxon>Exobasidiomycetes</taxon>
        <taxon>Microstromatales</taxon>
        <taxon>Microstromatales incertae sedis</taxon>
        <taxon>Jaminaea</taxon>
    </lineage>
</organism>
<dbReference type="AlphaFoldDB" id="A0A316USE5"/>
<dbReference type="GeneID" id="37029187"/>
<feature type="signal peptide" evidence="1">
    <location>
        <begin position="1"/>
        <end position="20"/>
    </location>
</feature>
<gene>
    <name evidence="2" type="ORF">BDZ90DRAFT_239634</name>
</gene>
<dbReference type="Gene3D" id="3.20.20.190">
    <property type="entry name" value="Phosphatidylinositol (PI) phosphodiesterase"/>
    <property type="match status" value="1"/>
</dbReference>
<dbReference type="OrthoDB" id="7984201at2759"/>
<proteinExistence type="predicted"/>
<dbReference type="EMBL" id="KZ819666">
    <property type="protein sequence ID" value="PWN28202.1"/>
    <property type="molecule type" value="Genomic_DNA"/>
</dbReference>
<dbReference type="PANTHER" id="PTHR13593">
    <property type="match status" value="1"/>
</dbReference>
<keyword evidence="1" id="KW-0732">Signal</keyword>
<accession>A0A316USE5</accession>
<dbReference type="InterPro" id="IPR017946">
    <property type="entry name" value="PLC-like_Pdiesterase_TIM-brl"/>
</dbReference>
<protein>
    <recommendedName>
        <fullName evidence="4">PLC-like phosphodiesterase</fullName>
    </recommendedName>
</protein>
<dbReference type="GO" id="GO:0008081">
    <property type="term" value="F:phosphoric diester hydrolase activity"/>
    <property type="evidence" value="ECO:0007669"/>
    <property type="project" value="InterPro"/>
</dbReference>
<keyword evidence="3" id="KW-1185">Reference proteome</keyword>
<evidence type="ECO:0000313" key="3">
    <source>
        <dbReference type="Proteomes" id="UP000245884"/>
    </source>
</evidence>
<dbReference type="Pfam" id="PF26146">
    <property type="entry name" value="PI-PLC_X"/>
    <property type="match status" value="1"/>
</dbReference>
<feature type="chain" id="PRO_5016321818" description="PLC-like phosphodiesterase" evidence="1">
    <location>
        <begin position="21"/>
        <end position="297"/>
    </location>
</feature>
<dbReference type="PANTHER" id="PTHR13593:SF140">
    <property type="entry name" value="PLC-LIKE PHOSPHODIESTERASE"/>
    <property type="match status" value="1"/>
</dbReference>
<dbReference type="InterPro" id="IPR051057">
    <property type="entry name" value="PI-PLC_domain"/>
</dbReference>
<dbReference type="Proteomes" id="UP000245884">
    <property type="component" value="Unassembled WGS sequence"/>
</dbReference>
<evidence type="ECO:0008006" key="4">
    <source>
        <dbReference type="Google" id="ProtNLM"/>
    </source>
</evidence>
<name>A0A316USE5_9BASI</name>
<dbReference type="SUPFAM" id="SSF51695">
    <property type="entry name" value="PLC-like phosphodiesterases"/>
    <property type="match status" value="1"/>
</dbReference>
<sequence length="297" mass="32624">MMPWRPILLALVAAVTVTSAAPIPQPADNSTDRSCNGHPSLCSKRYSDVVYIGAHNSYSWGQGISSDQTATVSEQLRAGVRLLQNQAHDFPHPYGPDYTNPSNIHLCHTSCYLLDGGGLEAYLSPVRVWLADNPNEVLTILLTNPDGLNITRFDQALRFNHLHELAYVPPKAKMTHDDWPTLEEMIDSGRRLVVFIDSGADQKRVPYILDEFSQVYENPYDQLGLPLNCSHDRGSDPANSLFLLNNTKDKSVGPISVPDKASVDTVNSANGPNGIVQTVQRCAKEEGGKKATFVLVE</sequence>
<evidence type="ECO:0000256" key="1">
    <source>
        <dbReference type="SAM" id="SignalP"/>
    </source>
</evidence>
<dbReference type="GO" id="GO:0006629">
    <property type="term" value="P:lipid metabolic process"/>
    <property type="evidence" value="ECO:0007669"/>
    <property type="project" value="InterPro"/>
</dbReference>
<reference evidence="2 3" key="1">
    <citation type="journal article" date="2018" name="Mol. Biol. Evol.">
        <title>Broad Genomic Sampling Reveals a Smut Pathogenic Ancestry of the Fungal Clade Ustilaginomycotina.</title>
        <authorList>
            <person name="Kijpornyongpan T."/>
            <person name="Mondo S.J."/>
            <person name="Barry K."/>
            <person name="Sandor L."/>
            <person name="Lee J."/>
            <person name="Lipzen A."/>
            <person name="Pangilinan J."/>
            <person name="LaButti K."/>
            <person name="Hainaut M."/>
            <person name="Henrissat B."/>
            <person name="Grigoriev I.V."/>
            <person name="Spatafora J.W."/>
            <person name="Aime M.C."/>
        </authorList>
    </citation>
    <scope>NUCLEOTIDE SEQUENCE [LARGE SCALE GENOMIC DNA]</scope>
    <source>
        <strain evidence="2 3">MCA 5214</strain>
    </source>
</reference>